<gene>
    <name evidence="2" type="ORF">BSTOLATCC_MIC20756</name>
</gene>
<dbReference type="Gene3D" id="3.40.50.880">
    <property type="match status" value="1"/>
</dbReference>
<dbReference type="InterPro" id="IPR017926">
    <property type="entry name" value="GATASE"/>
</dbReference>
<dbReference type="PANTHER" id="PTHR42695:SF5">
    <property type="entry name" value="GLUTAMINE AMIDOTRANSFERASE YLR126C-RELATED"/>
    <property type="match status" value="1"/>
</dbReference>
<dbReference type="Proteomes" id="UP001162131">
    <property type="component" value="Unassembled WGS sequence"/>
</dbReference>
<dbReference type="InterPro" id="IPR029062">
    <property type="entry name" value="Class_I_gatase-like"/>
</dbReference>
<proteinExistence type="predicted"/>
<dbReference type="AlphaFoldDB" id="A0AAU9IYS7"/>
<protein>
    <recommendedName>
        <fullName evidence="1">Glutamine amidotransferase domain-containing protein</fullName>
    </recommendedName>
</protein>
<sequence length="378" mass="43801">MTTLTVVPYSVENNEILTFCQIDYKMNEYEFGVQMAASRVITEWLRIKIYTQEEWDNLREIYDKPTRAVMAHVTYFSHHASDSLIYVPINIQLEGVQNIQTPVRNEEILIQNFYLANQYNLLEKAIRNEEISYPLPAIYDNPDYAAFNFFVENPIYGFGEAWSTSIFSKPFEKWQNYYILSGQLPSDTALQTIKGIVVLGGKYSANDQEEWLINLKAFLRRIYNDYPNIKLVGICLGAQIIANVLGGTVEKIPNKYIFKYDTIITTSEFKSLYPNLRNQYIIAENHGENIVQLPDFCERWGYSENSPNEIFGISRKLMCLQSHPNYVGKFCESLVIPFMLANTSILTKEEADQMILDQNSYRSHTAEILCLIKDFLKS</sequence>
<dbReference type="PROSITE" id="PS51273">
    <property type="entry name" value="GATASE_TYPE_1"/>
    <property type="match status" value="1"/>
</dbReference>
<dbReference type="SUPFAM" id="SSF52317">
    <property type="entry name" value="Class I glutamine amidotransferase-like"/>
    <property type="match status" value="1"/>
</dbReference>
<name>A0AAU9IYS7_9CILI</name>
<dbReference type="EMBL" id="CAJZBQ010000020">
    <property type="protein sequence ID" value="CAG9318280.1"/>
    <property type="molecule type" value="Genomic_DNA"/>
</dbReference>
<keyword evidence="3" id="KW-1185">Reference proteome</keyword>
<evidence type="ECO:0000313" key="3">
    <source>
        <dbReference type="Proteomes" id="UP001162131"/>
    </source>
</evidence>
<dbReference type="InterPro" id="IPR044992">
    <property type="entry name" value="ChyE-like"/>
</dbReference>
<accession>A0AAU9IYS7</accession>
<comment type="caution">
    <text evidence="2">The sequence shown here is derived from an EMBL/GenBank/DDBJ whole genome shotgun (WGS) entry which is preliminary data.</text>
</comment>
<feature type="domain" description="Glutamine amidotransferase" evidence="1">
    <location>
        <begin position="190"/>
        <end position="327"/>
    </location>
</feature>
<evidence type="ECO:0000259" key="1">
    <source>
        <dbReference type="Pfam" id="PF00117"/>
    </source>
</evidence>
<evidence type="ECO:0000313" key="2">
    <source>
        <dbReference type="EMBL" id="CAG9318280.1"/>
    </source>
</evidence>
<dbReference type="PANTHER" id="PTHR42695">
    <property type="entry name" value="GLUTAMINE AMIDOTRANSFERASE YLR126C-RELATED"/>
    <property type="match status" value="1"/>
</dbReference>
<dbReference type="GO" id="GO:0005829">
    <property type="term" value="C:cytosol"/>
    <property type="evidence" value="ECO:0007669"/>
    <property type="project" value="TreeGrafter"/>
</dbReference>
<organism evidence="2 3">
    <name type="scientific">Blepharisma stoltei</name>
    <dbReference type="NCBI Taxonomy" id="1481888"/>
    <lineage>
        <taxon>Eukaryota</taxon>
        <taxon>Sar</taxon>
        <taxon>Alveolata</taxon>
        <taxon>Ciliophora</taxon>
        <taxon>Postciliodesmatophora</taxon>
        <taxon>Heterotrichea</taxon>
        <taxon>Heterotrichida</taxon>
        <taxon>Blepharismidae</taxon>
        <taxon>Blepharisma</taxon>
    </lineage>
</organism>
<dbReference type="Pfam" id="PF00117">
    <property type="entry name" value="GATase"/>
    <property type="match status" value="1"/>
</dbReference>
<reference evidence="2" key="1">
    <citation type="submission" date="2021-09" db="EMBL/GenBank/DDBJ databases">
        <authorList>
            <consortium name="AG Swart"/>
            <person name="Singh M."/>
            <person name="Singh A."/>
            <person name="Seah K."/>
            <person name="Emmerich C."/>
        </authorList>
    </citation>
    <scope>NUCLEOTIDE SEQUENCE</scope>
    <source>
        <strain evidence="2">ATCC30299</strain>
    </source>
</reference>